<evidence type="ECO:0000313" key="2">
    <source>
        <dbReference type="Proteomes" id="UP000198729"/>
    </source>
</evidence>
<organism evidence="1 2">
    <name type="scientific">Nitrosomonas mobilis</name>
    <dbReference type="NCBI Taxonomy" id="51642"/>
    <lineage>
        <taxon>Bacteria</taxon>
        <taxon>Pseudomonadati</taxon>
        <taxon>Pseudomonadota</taxon>
        <taxon>Betaproteobacteria</taxon>
        <taxon>Nitrosomonadales</taxon>
        <taxon>Nitrosomonadaceae</taxon>
        <taxon>Nitrosomonas</taxon>
    </lineage>
</organism>
<dbReference type="Proteomes" id="UP000198729">
    <property type="component" value="Unassembled WGS sequence"/>
</dbReference>
<accession>A0A1G5SKV4</accession>
<sequence>MLLFSHARKAYMQALGYTLEHNCSSVEAEQLFS</sequence>
<dbReference type="AlphaFoldDB" id="A0A1G5SKV4"/>
<evidence type="ECO:0000313" key="1">
    <source>
        <dbReference type="EMBL" id="SCZ87171.1"/>
    </source>
</evidence>
<keyword evidence="2" id="KW-1185">Reference proteome</keyword>
<name>A0A1G5SKV4_9PROT</name>
<dbReference type="EMBL" id="FMWO01000107">
    <property type="protein sequence ID" value="SCZ87171.1"/>
    <property type="molecule type" value="Genomic_DNA"/>
</dbReference>
<reference evidence="1 2" key="1">
    <citation type="submission" date="2016-10" db="EMBL/GenBank/DDBJ databases">
        <authorList>
            <person name="de Groot N.N."/>
        </authorList>
    </citation>
    <scope>NUCLEOTIDE SEQUENCE [LARGE SCALE GENOMIC DNA]</scope>
    <source>
        <strain evidence="1">1</strain>
    </source>
</reference>
<protein>
    <submittedName>
        <fullName evidence="1">Uncharacterized protein</fullName>
    </submittedName>
</protein>
<proteinExistence type="predicted"/>
<gene>
    <name evidence="1" type="ORF">NSMM_940001</name>
</gene>